<dbReference type="Gene3D" id="2.160.20.10">
    <property type="entry name" value="Single-stranded right-handed beta-helix, Pectin lyase-like"/>
    <property type="match status" value="1"/>
</dbReference>
<evidence type="ECO:0000256" key="14">
    <source>
        <dbReference type="PROSITE-ProRule" id="PRU10040"/>
    </source>
</evidence>
<keyword evidence="6" id="KW-0964">Secreted</keyword>
<keyword evidence="18" id="KW-1185">Reference proteome</keyword>
<keyword evidence="5" id="KW-0134">Cell wall</keyword>
<dbReference type="GO" id="GO:0045490">
    <property type="term" value="P:pectin catabolic process"/>
    <property type="evidence" value="ECO:0007669"/>
    <property type="project" value="UniProtKB-UniRule"/>
</dbReference>
<name>A0A2R6Q9Q8_ACTCC</name>
<dbReference type="GO" id="GO:0042545">
    <property type="term" value="P:cell wall modification"/>
    <property type="evidence" value="ECO:0007669"/>
    <property type="project" value="UniProtKB-UniRule"/>
</dbReference>
<feature type="domain" description="Pectinesterase catalytic" evidence="16">
    <location>
        <begin position="102"/>
        <end position="394"/>
    </location>
</feature>
<dbReference type="Proteomes" id="UP000241394">
    <property type="component" value="Chromosome LG18"/>
</dbReference>
<keyword evidence="10" id="KW-0325">Glycoprotein</keyword>
<feature type="signal peptide" evidence="15">
    <location>
        <begin position="1"/>
        <end position="19"/>
    </location>
</feature>
<evidence type="ECO:0000256" key="5">
    <source>
        <dbReference type="ARBA" id="ARBA00022512"/>
    </source>
</evidence>
<dbReference type="PANTHER" id="PTHR31321">
    <property type="entry name" value="ACYL-COA THIOESTER HYDROLASE YBHC-RELATED"/>
    <property type="match status" value="1"/>
</dbReference>
<dbReference type="UniPathway" id="UPA00545">
    <property type="reaction ID" value="UER00823"/>
</dbReference>
<dbReference type="PANTHER" id="PTHR31321:SF73">
    <property type="entry name" value="PECTINESTERASE 14-RELATED"/>
    <property type="match status" value="1"/>
</dbReference>
<reference evidence="18" key="2">
    <citation type="journal article" date="2018" name="BMC Genomics">
        <title>A manually annotated Actinidia chinensis var. chinensis (kiwifruit) genome highlights the challenges associated with draft genomes and gene prediction in plants.</title>
        <authorList>
            <person name="Pilkington S.M."/>
            <person name="Crowhurst R."/>
            <person name="Hilario E."/>
            <person name="Nardozza S."/>
            <person name="Fraser L."/>
            <person name="Peng Y."/>
            <person name="Gunaseelan K."/>
            <person name="Simpson R."/>
            <person name="Tahir J."/>
            <person name="Deroles S.C."/>
            <person name="Templeton K."/>
            <person name="Luo Z."/>
            <person name="Davy M."/>
            <person name="Cheng C."/>
            <person name="McNeilage M."/>
            <person name="Scaglione D."/>
            <person name="Liu Y."/>
            <person name="Zhang Q."/>
            <person name="Datson P."/>
            <person name="De Silva N."/>
            <person name="Gardiner S.E."/>
            <person name="Bassett H."/>
            <person name="Chagne D."/>
            <person name="McCallum J."/>
            <person name="Dzierzon H."/>
            <person name="Deng C."/>
            <person name="Wang Y.Y."/>
            <person name="Barron L."/>
            <person name="Manako K."/>
            <person name="Bowen J."/>
            <person name="Foster T.M."/>
            <person name="Erridge Z.A."/>
            <person name="Tiffin H."/>
            <person name="Waite C.N."/>
            <person name="Davies K.M."/>
            <person name="Grierson E.P."/>
            <person name="Laing W.A."/>
            <person name="Kirk R."/>
            <person name="Chen X."/>
            <person name="Wood M."/>
            <person name="Montefiori M."/>
            <person name="Brummell D.A."/>
            <person name="Schwinn K.E."/>
            <person name="Catanach A."/>
            <person name="Fullerton C."/>
            <person name="Li D."/>
            <person name="Meiyalaghan S."/>
            <person name="Nieuwenhuizen N."/>
            <person name="Read N."/>
            <person name="Prakash R."/>
            <person name="Hunter D."/>
            <person name="Zhang H."/>
            <person name="McKenzie M."/>
            <person name="Knabel M."/>
            <person name="Harris A."/>
            <person name="Allan A.C."/>
            <person name="Gleave A."/>
            <person name="Chen A."/>
            <person name="Janssen B.J."/>
            <person name="Plunkett B."/>
            <person name="Ampomah-Dwamena C."/>
            <person name="Voogd C."/>
            <person name="Leif D."/>
            <person name="Lafferty D."/>
            <person name="Souleyre E.J.F."/>
            <person name="Varkonyi-Gasic E."/>
            <person name="Gambi F."/>
            <person name="Hanley J."/>
            <person name="Yao J.L."/>
            <person name="Cheung J."/>
            <person name="David K.M."/>
            <person name="Warren B."/>
            <person name="Marsh K."/>
            <person name="Snowden K.C."/>
            <person name="Lin-Wang K."/>
            <person name="Brian L."/>
            <person name="Martinez-Sanchez M."/>
            <person name="Wang M."/>
            <person name="Ileperuma N."/>
            <person name="Macnee N."/>
            <person name="Campin R."/>
            <person name="McAtee P."/>
            <person name="Drummond R.S.M."/>
            <person name="Espley R.V."/>
            <person name="Ireland H.S."/>
            <person name="Wu R."/>
            <person name="Atkinson R.G."/>
            <person name="Karunairetnam S."/>
            <person name="Bulley S."/>
            <person name="Chunkath S."/>
            <person name="Hanley Z."/>
            <person name="Storey R."/>
            <person name="Thrimawithana A.H."/>
            <person name="Thomson S."/>
            <person name="David C."/>
            <person name="Testolin R."/>
            <person name="Huang H."/>
            <person name="Hellens R.P."/>
            <person name="Schaffer R.J."/>
        </authorList>
    </citation>
    <scope>NUCLEOTIDE SEQUENCE [LARGE SCALE GENOMIC DNA]</scope>
    <source>
        <strain evidence="18">cv. Red5</strain>
    </source>
</reference>
<proteinExistence type="inferred from homology"/>
<comment type="subcellular location">
    <subcellularLocation>
        <location evidence="1">Secreted</location>
        <location evidence="1">Cell wall</location>
    </subcellularLocation>
</comment>
<evidence type="ECO:0000256" key="3">
    <source>
        <dbReference type="ARBA" id="ARBA00008891"/>
    </source>
</evidence>
<evidence type="ECO:0000256" key="11">
    <source>
        <dbReference type="ARBA" id="ARBA00023316"/>
    </source>
</evidence>
<evidence type="ECO:0000256" key="1">
    <source>
        <dbReference type="ARBA" id="ARBA00004191"/>
    </source>
</evidence>
<evidence type="ECO:0000259" key="16">
    <source>
        <dbReference type="Pfam" id="PF01095"/>
    </source>
</evidence>
<dbReference type="OrthoDB" id="2019149at2759"/>
<evidence type="ECO:0000313" key="18">
    <source>
        <dbReference type="Proteomes" id="UP000241394"/>
    </source>
</evidence>
<dbReference type="InterPro" id="IPR000070">
    <property type="entry name" value="Pectinesterase_cat"/>
</dbReference>
<sequence length="415" mass="45308">MSINKTTFFWLSAFAIALASIIISPHFTSSSPTSSIANSSKTSIGLDFLARVVMQNGMDNVFSLVDQIARRRHHRRKRKPRCTDSKWKSRLILDYNVSLVLTVGLKGCANFSSVQKAVDAAPDSSLSRTLIVIDSGTYREKVTVGENKTNLMFQGQGYLKTTISWNDTANSTGGTVYSSTVSIFAPNFVAYNISFQNTAPPPDPGAVGAQAVALRIASDESAFYGCGFYGAQDTLNDDRGRHYFKDCFIQGSIDFIFGNGRSLYEDCAINSIAKEVSVGSVGISGAITAQGRNSMNENTGFSFVNCNIGGSGRVWLGRAWGAYATVVFSKTYMSDIVASDGWNDWSDPSRDQTVLFGEYDCGGSGANYTYRVSYGKQLTQSVARPYMDVSYIDGEEWLLPRQQGLFTPDHNPTLI</sequence>
<reference evidence="17 18" key="1">
    <citation type="submission" date="2017-07" db="EMBL/GenBank/DDBJ databases">
        <title>An improved, manually edited Actinidia chinensis var. chinensis (kiwifruit) genome highlights the challenges associated with draft genomes and gene prediction in plants.</title>
        <authorList>
            <person name="Pilkington S."/>
            <person name="Crowhurst R."/>
            <person name="Hilario E."/>
            <person name="Nardozza S."/>
            <person name="Fraser L."/>
            <person name="Peng Y."/>
            <person name="Gunaseelan K."/>
            <person name="Simpson R."/>
            <person name="Tahir J."/>
            <person name="Deroles S."/>
            <person name="Templeton K."/>
            <person name="Luo Z."/>
            <person name="Davy M."/>
            <person name="Cheng C."/>
            <person name="Mcneilage M."/>
            <person name="Scaglione D."/>
            <person name="Liu Y."/>
            <person name="Zhang Q."/>
            <person name="Datson P."/>
            <person name="De Silva N."/>
            <person name="Gardiner S."/>
            <person name="Bassett H."/>
            <person name="Chagne D."/>
            <person name="Mccallum J."/>
            <person name="Dzierzon H."/>
            <person name="Deng C."/>
            <person name="Wang Y.-Y."/>
            <person name="Barron N."/>
            <person name="Manako K."/>
            <person name="Bowen J."/>
            <person name="Foster T."/>
            <person name="Erridge Z."/>
            <person name="Tiffin H."/>
            <person name="Waite C."/>
            <person name="Davies K."/>
            <person name="Grierson E."/>
            <person name="Laing W."/>
            <person name="Kirk R."/>
            <person name="Chen X."/>
            <person name="Wood M."/>
            <person name="Montefiori M."/>
            <person name="Brummell D."/>
            <person name="Schwinn K."/>
            <person name="Catanach A."/>
            <person name="Fullerton C."/>
            <person name="Li D."/>
            <person name="Meiyalaghan S."/>
            <person name="Nieuwenhuizen N."/>
            <person name="Read N."/>
            <person name="Prakash R."/>
            <person name="Hunter D."/>
            <person name="Zhang H."/>
            <person name="Mckenzie M."/>
            <person name="Knabel M."/>
            <person name="Harris A."/>
            <person name="Allan A."/>
            <person name="Chen A."/>
            <person name="Janssen B."/>
            <person name="Plunkett B."/>
            <person name="Dwamena C."/>
            <person name="Voogd C."/>
            <person name="Leif D."/>
            <person name="Lafferty D."/>
            <person name="Souleyre E."/>
            <person name="Varkonyi-Gasic E."/>
            <person name="Gambi F."/>
            <person name="Hanley J."/>
            <person name="Yao J.-L."/>
            <person name="Cheung J."/>
            <person name="David K."/>
            <person name="Warren B."/>
            <person name="Marsh K."/>
            <person name="Snowden K."/>
            <person name="Lin-Wang K."/>
            <person name="Brian L."/>
            <person name="Martinez-Sanchez M."/>
            <person name="Wang M."/>
            <person name="Ileperuma N."/>
            <person name="Macnee N."/>
            <person name="Campin R."/>
            <person name="Mcatee P."/>
            <person name="Drummond R."/>
            <person name="Espley R."/>
            <person name="Ireland H."/>
            <person name="Wu R."/>
            <person name="Atkinson R."/>
            <person name="Karunairetnam S."/>
            <person name="Bulley S."/>
            <person name="Chunkath S."/>
            <person name="Hanley Z."/>
            <person name="Storey R."/>
            <person name="Thrimawithana A."/>
            <person name="Thomson S."/>
            <person name="David C."/>
            <person name="Testolin R."/>
        </authorList>
    </citation>
    <scope>NUCLEOTIDE SEQUENCE [LARGE SCALE GENOMIC DNA]</scope>
    <source>
        <strain evidence="18">cv. Red5</strain>
        <tissue evidence="17">Young leaf</tissue>
    </source>
</reference>
<organism evidence="17 18">
    <name type="scientific">Actinidia chinensis var. chinensis</name>
    <name type="common">Chinese soft-hair kiwi</name>
    <dbReference type="NCBI Taxonomy" id="1590841"/>
    <lineage>
        <taxon>Eukaryota</taxon>
        <taxon>Viridiplantae</taxon>
        <taxon>Streptophyta</taxon>
        <taxon>Embryophyta</taxon>
        <taxon>Tracheophyta</taxon>
        <taxon>Spermatophyta</taxon>
        <taxon>Magnoliopsida</taxon>
        <taxon>eudicotyledons</taxon>
        <taxon>Gunneridae</taxon>
        <taxon>Pentapetalae</taxon>
        <taxon>asterids</taxon>
        <taxon>Ericales</taxon>
        <taxon>Actinidiaceae</taxon>
        <taxon>Actinidia</taxon>
    </lineage>
</organism>
<comment type="similarity">
    <text evidence="3">Belongs to the pectinesterase family.</text>
</comment>
<dbReference type="OMA" id="PIKCCEK"/>
<dbReference type="InterPro" id="IPR011050">
    <property type="entry name" value="Pectin_lyase_fold/virulence"/>
</dbReference>
<dbReference type="FunCoup" id="A0A2R6Q9Q8">
    <property type="interactions" value="45"/>
</dbReference>
<evidence type="ECO:0000256" key="6">
    <source>
        <dbReference type="ARBA" id="ARBA00022525"/>
    </source>
</evidence>
<comment type="caution">
    <text evidence="17">The sequence shown here is derived from an EMBL/GenBank/DDBJ whole genome shotgun (WGS) entry which is preliminary data.</text>
</comment>
<dbReference type="GO" id="GO:0030599">
    <property type="term" value="F:pectinesterase activity"/>
    <property type="evidence" value="ECO:0007669"/>
    <property type="project" value="UniProtKB-UniRule"/>
</dbReference>
<keyword evidence="8 15" id="KW-0378">Hydrolase</keyword>
<dbReference type="InterPro" id="IPR033131">
    <property type="entry name" value="Pectinesterase_Asp_AS"/>
</dbReference>
<evidence type="ECO:0000256" key="10">
    <source>
        <dbReference type="ARBA" id="ARBA00023180"/>
    </source>
</evidence>
<evidence type="ECO:0000256" key="8">
    <source>
        <dbReference type="ARBA" id="ARBA00022801"/>
    </source>
</evidence>
<dbReference type="SUPFAM" id="SSF51126">
    <property type="entry name" value="Pectin lyase-like"/>
    <property type="match status" value="1"/>
</dbReference>
<dbReference type="STRING" id="1590841.A0A2R6Q9Q8"/>
<protein>
    <recommendedName>
        <fullName evidence="4 15">Pectinesterase</fullName>
        <ecNumber evidence="4 15">3.1.1.11</ecNumber>
    </recommendedName>
</protein>
<evidence type="ECO:0000256" key="2">
    <source>
        <dbReference type="ARBA" id="ARBA00005184"/>
    </source>
</evidence>
<evidence type="ECO:0000256" key="4">
    <source>
        <dbReference type="ARBA" id="ARBA00013229"/>
    </source>
</evidence>
<feature type="chain" id="PRO_5015217974" description="Pectinesterase" evidence="15">
    <location>
        <begin position="20"/>
        <end position="415"/>
    </location>
</feature>
<evidence type="ECO:0000256" key="15">
    <source>
        <dbReference type="RuleBase" id="RU000589"/>
    </source>
</evidence>
<evidence type="ECO:0000313" key="17">
    <source>
        <dbReference type="EMBL" id="PSS04625.1"/>
    </source>
</evidence>
<keyword evidence="9 15" id="KW-0063">Aspartyl esterase</keyword>
<dbReference type="Pfam" id="PF01095">
    <property type="entry name" value="Pectinesterase"/>
    <property type="match status" value="1"/>
</dbReference>
<comment type="catalytic activity">
    <reaction evidence="12 15">
        <text>[(1-&gt;4)-alpha-D-galacturonosyl methyl ester](n) + n H2O = [(1-&gt;4)-alpha-D-galacturonosyl](n) + n methanol + n H(+)</text>
        <dbReference type="Rhea" id="RHEA:22380"/>
        <dbReference type="Rhea" id="RHEA-COMP:14570"/>
        <dbReference type="Rhea" id="RHEA-COMP:14573"/>
        <dbReference type="ChEBI" id="CHEBI:15377"/>
        <dbReference type="ChEBI" id="CHEBI:15378"/>
        <dbReference type="ChEBI" id="CHEBI:17790"/>
        <dbReference type="ChEBI" id="CHEBI:140522"/>
        <dbReference type="ChEBI" id="CHEBI:140523"/>
        <dbReference type="EC" id="3.1.1.11"/>
    </reaction>
</comment>
<dbReference type="FunFam" id="2.160.20.10:FF:000033">
    <property type="entry name" value="Pectinesterase"/>
    <property type="match status" value="1"/>
</dbReference>
<comment type="pathway">
    <text evidence="2 15">Glycan metabolism; pectin degradation; 2-dehydro-3-deoxy-D-gluconate from pectin: step 1/5.</text>
</comment>
<feature type="active site" evidence="14">
    <location>
        <position position="254"/>
    </location>
</feature>
<evidence type="ECO:0000256" key="12">
    <source>
        <dbReference type="ARBA" id="ARBA00047928"/>
    </source>
</evidence>
<dbReference type="InterPro" id="IPR012334">
    <property type="entry name" value="Pectin_lyas_fold"/>
</dbReference>
<dbReference type="AlphaFoldDB" id="A0A2R6Q9Q8"/>
<dbReference type="Gramene" id="PSS04625">
    <property type="protein sequence ID" value="PSS04625"/>
    <property type="gene ID" value="CEY00_Acc20481"/>
</dbReference>
<keyword evidence="11" id="KW-0961">Cell wall biogenesis/degradation</keyword>
<dbReference type="InParanoid" id="A0A2R6Q9Q8"/>
<accession>A0A2R6Q9Q8</accession>
<dbReference type="EMBL" id="NKQK01000018">
    <property type="protein sequence ID" value="PSS04625.1"/>
    <property type="molecule type" value="Genomic_DNA"/>
</dbReference>
<evidence type="ECO:0000256" key="7">
    <source>
        <dbReference type="ARBA" id="ARBA00022729"/>
    </source>
</evidence>
<gene>
    <name evidence="17" type="ORF">CEY00_Acc20481</name>
</gene>
<evidence type="ECO:0000256" key="9">
    <source>
        <dbReference type="ARBA" id="ARBA00023085"/>
    </source>
</evidence>
<dbReference type="EC" id="3.1.1.11" evidence="4 15"/>
<keyword evidence="7 15" id="KW-0732">Signal</keyword>
<comment type="function">
    <text evidence="13">Acts in the modification of cell walls via demethylesterification of cell wall pectin.</text>
</comment>
<dbReference type="PROSITE" id="PS00503">
    <property type="entry name" value="PECTINESTERASE_2"/>
    <property type="match status" value="1"/>
</dbReference>
<evidence type="ECO:0000256" key="13">
    <source>
        <dbReference type="ARBA" id="ARBA00057335"/>
    </source>
</evidence>